<name>A0A023B4F0_GRENI</name>
<evidence type="ECO:0000256" key="1">
    <source>
        <dbReference type="SAM" id="MobiDB-lite"/>
    </source>
</evidence>
<comment type="caution">
    <text evidence="2">The sequence shown here is derived from an EMBL/GenBank/DDBJ whole genome shotgun (WGS) entry which is preliminary data.</text>
</comment>
<dbReference type="EMBL" id="AFNH02000764">
    <property type="protein sequence ID" value="EZG56677.1"/>
    <property type="molecule type" value="Genomic_DNA"/>
</dbReference>
<keyword evidence="3" id="KW-1185">Reference proteome</keyword>
<sequence length="140" mass="16057">MVNQLRPNGLLSPSRGQPRGRGFSEDPLQQQLFRPQLNSSLPRVYKPSELPPEDLLVLLPGNAYCKVSDVYVQDRNRVPSDTEKVYAVPLAGIIRRYSTLVKNYEHLKEQCLYLKRERLRSFYQDSAPAYQDSAPDPAHE</sequence>
<gene>
    <name evidence="2" type="ORF">GNI_102170</name>
</gene>
<evidence type="ECO:0000313" key="2">
    <source>
        <dbReference type="EMBL" id="EZG56677.1"/>
    </source>
</evidence>
<evidence type="ECO:0000313" key="3">
    <source>
        <dbReference type="Proteomes" id="UP000019763"/>
    </source>
</evidence>
<feature type="region of interest" description="Disordered" evidence="1">
    <location>
        <begin position="1"/>
        <end position="29"/>
    </location>
</feature>
<protein>
    <submittedName>
        <fullName evidence="2">Uncharacterized protein</fullName>
    </submittedName>
</protein>
<organism evidence="2 3">
    <name type="scientific">Gregarina niphandrodes</name>
    <name type="common">Septate eugregarine</name>
    <dbReference type="NCBI Taxonomy" id="110365"/>
    <lineage>
        <taxon>Eukaryota</taxon>
        <taxon>Sar</taxon>
        <taxon>Alveolata</taxon>
        <taxon>Apicomplexa</taxon>
        <taxon>Conoidasida</taxon>
        <taxon>Gregarinasina</taxon>
        <taxon>Eugregarinorida</taxon>
        <taxon>Gregarinidae</taxon>
        <taxon>Gregarina</taxon>
    </lineage>
</organism>
<dbReference type="AlphaFoldDB" id="A0A023B4F0"/>
<dbReference type="GeneID" id="22913626"/>
<reference evidence="2" key="1">
    <citation type="submission" date="2013-12" db="EMBL/GenBank/DDBJ databases">
        <authorList>
            <person name="Omoto C.K."/>
            <person name="Sibley D."/>
            <person name="Venepally P."/>
            <person name="Hadjithomas M."/>
            <person name="Karamycheva S."/>
            <person name="Brunk B."/>
            <person name="Roos D."/>
            <person name="Caler E."/>
            <person name="Lorenzi H."/>
        </authorList>
    </citation>
    <scope>NUCLEOTIDE SEQUENCE</scope>
</reference>
<proteinExistence type="predicted"/>
<dbReference type="Proteomes" id="UP000019763">
    <property type="component" value="Unassembled WGS sequence"/>
</dbReference>
<accession>A0A023B4F0</accession>
<dbReference type="VEuPathDB" id="CryptoDB:GNI_102170"/>
<dbReference type="RefSeq" id="XP_011131207.1">
    <property type="nucleotide sequence ID" value="XM_011132905.1"/>
</dbReference>